<dbReference type="GO" id="GO:0007143">
    <property type="term" value="P:female meiotic nuclear division"/>
    <property type="evidence" value="ECO:0007669"/>
    <property type="project" value="TreeGrafter"/>
</dbReference>
<feature type="compositionally biased region" description="Polar residues" evidence="1">
    <location>
        <begin position="1011"/>
        <end position="1020"/>
    </location>
</feature>
<feature type="region of interest" description="Disordered" evidence="1">
    <location>
        <begin position="707"/>
        <end position="737"/>
    </location>
</feature>
<dbReference type="Proteomes" id="UP001497525">
    <property type="component" value="Unassembled WGS sequence"/>
</dbReference>
<gene>
    <name evidence="2" type="ORF">CDAUBV1_LOCUS9823</name>
</gene>
<dbReference type="PANTHER" id="PTHR15607">
    <property type="entry name" value="SYNAPTONEMAL COMPLEX PROTEIN-RELATED"/>
    <property type="match status" value="1"/>
</dbReference>
<accession>A0AAV2THU5</accession>
<feature type="compositionally biased region" description="Basic and acidic residues" evidence="1">
    <location>
        <begin position="919"/>
        <end position="936"/>
    </location>
</feature>
<dbReference type="EMBL" id="CAXLJL010000267">
    <property type="protein sequence ID" value="CAL5135704.1"/>
    <property type="molecule type" value="Genomic_DNA"/>
</dbReference>
<dbReference type="GO" id="GO:0000779">
    <property type="term" value="C:condensed chromosome, centromeric region"/>
    <property type="evidence" value="ECO:0007669"/>
    <property type="project" value="TreeGrafter"/>
</dbReference>
<protein>
    <submittedName>
        <fullName evidence="2">Uncharacterized protein</fullName>
    </submittedName>
</protein>
<reference evidence="2" key="1">
    <citation type="submission" date="2024-06" db="EMBL/GenBank/DDBJ databases">
        <authorList>
            <person name="Liu X."/>
            <person name="Lenzi L."/>
            <person name="Haldenby T S."/>
            <person name="Uol C."/>
        </authorList>
    </citation>
    <scope>NUCLEOTIDE SEQUENCE</scope>
</reference>
<feature type="compositionally biased region" description="Basic residues" evidence="1">
    <location>
        <begin position="945"/>
        <end position="954"/>
    </location>
</feature>
<dbReference type="GO" id="GO:0007140">
    <property type="term" value="P:male meiotic nuclear division"/>
    <property type="evidence" value="ECO:0007669"/>
    <property type="project" value="TreeGrafter"/>
</dbReference>
<feature type="region of interest" description="Disordered" evidence="1">
    <location>
        <begin position="1001"/>
        <end position="1031"/>
    </location>
</feature>
<feature type="compositionally biased region" description="Polar residues" evidence="1">
    <location>
        <begin position="805"/>
        <end position="818"/>
    </location>
</feature>
<evidence type="ECO:0000256" key="1">
    <source>
        <dbReference type="SAM" id="MobiDB-lite"/>
    </source>
</evidence>
<dbReference type="PANTHER" id="PTHR15607:SF12">
    <property type="entry name" value="SYNAPTONEMAL COMPLEX PROTEIN 2"/>
    <property type="match status" value="1"/>
</dbReference>
<evidence type="ECO:0000313" key="3">
    <source>
        <dbReference type="Proteomes" id="UP001497525"/>
    </source>
</evidence>
<comment type="caution">
    <text evidence="2">The sequence shown here is derived from an EMBL/GenBank/DDBJ whole genome shotgun (WGS) entry which is preliminary data.</text>
</comment>
<feature type="region of interest" description="Disordered" evidence="1">
    <location>
        <begin position="537"/>
        <end position="559"/>
    </location>
</feature>
<feature type="region of interest" description="Disordered" evidence="1">
    <location>
        <begin position="652"/>
        <end position="672"/>
    </location>
</feature>
<dbReference type="InterPro" id="IPR024835">
    <property type="entry name" value="SYCP2-like"/>
</dbReference>
<feature type="compositionally biased region" description="Polar residues" evidence="1">
    <location>
        <begin position="713"/>
        <end position="727"/>
    </location>
</feature>
<dbReference type="GO" id="GO:0000800">
    <property type="term" value="C:lateral element"/>
    <property type="evidence" value="ECO:0007669"/>
    <property type="project" value="TreeGrafter"/>
</dbReference>
<proteinExistence type="predicted"/>
<organism evidence="2 3">
    <name type="scientific">Calicophoron daubneyi</name>
    <name type="common">Rumen fluke</name>
    <name type="synonym">Paramphistomum daubneyi</name>
    <dbReference type="NCBI Taxonomy" id="300641"/>
    <lineage>
        <taxon>Eukaryota</taxon>
        <taxon>Metazoa</taxon>
        <taxon>Spiralia</taxon>
        <taxon>Lophotrochozoa</taxon>
        <taxon>Platyhelminthes</taxon>
        <taxon>Trematoda</taxon>
        <taxon>Digenea</taxon>
        <taxon>Plagiorchiida</taxon>
        <taxon>Pronocephalata</taxon>
        <taxon>Paramphistomoidea</taxon>
        <taxon>Paramphistomidae</taxon>
        <taxon>Calicophoron</taxon>
    </lineage>
</organism>
<feature type="compositionally biased region" description="Low complexity" evidence="1">
    <location>
        <begin position="661"/>
        <end position="672"/>
    </location>
</feature>
<feature type="region of interest" description="Disordered" evidence="1">
    <location>
        <begin position="805"/>
        <end position="976"/>
    </location>
</feature>
<feature type="compositionally biased region" description="Basic and acidic residues" evidence="1">
    <location>
        <begin position="856"/>
        <end position="867"/>
    </location>
</feature>
<sequence length="1297" mass="141019">MERLSNLITLCSQPSQLPRTNVVNNLLKELKRAKNVPTSRLREVIRCLGGSFNQSHGNNDKLLDPLLQIAELCFKKAMEAQEVSSDSLLKSVLDDLLEPMSLLSADVAYTVAKRFLAGMLEAAGSDSLELVGRFDVITALNLLLSRIPGALRKRLWHDTESHSRICEFGSKLRELGDFDLQAHAAALLLRLVPHKYHENFAESYIIPERTDLAVKFANVGGVTFESEIRTFLNALNCSCHDHPKVISISAVALRLCELELEYPTTPGTDLKSFWLDFNVCTERITIYCLALHGDSSTQISGLATQSQSDWEILTIYPELVDVLEIKKTDDTKLSLNFTMTEPICDICDWASSVKGNNIEIDVLLDALHSDFLSLNLSVESGLAPKYSTSPLCRILQQLQEFCFKLQEGKNVKPAKATVNTQAGCTSVIASPILLHIDEVGSEPVLSQNILEATALSSTSLDVKNASSKWFVARSPILCADMSQINGDRPTSEGDVQAISKDSIIRNDAVQSVITAVSSPGACKASPYIDEISGHAAENDSDEEHIHTSNHPGVGADESKTVNLPFASDSQTEFLGILGDYTETPEKQRRKPTCLSPMMMLPTRPPLIENPLEAPRCLPTLSPGVLGSKNCPDFEGPVHGPADQLPITPVISENTPKKLDSEPPSVSLKVSSVPPSTELHDMLSCANSVTALQTPPNVSRLAPLSAASLRSCRTPKSSKTSGPNSSGRSKQKSRGLVSSQFDASDNCSSFSSSLDSTPTAILNAFVGSRFLSSSNMQLTAKAPGRPPRKLCDTSTSYLLDISPANVNLSLTPTDGTTNFPKPPADEQSDDTSGSSVSESDSDYRPPVGQVHKPTPSTERRSLRSDDAPKVILSPLKSTTPAEKPQSGKRPAGTPKRSRMKSGPPIPPVSSLKKKRFFSSRRTERIDREKKRFEEACKNHFQSNSKPGKRRSRSAARLRTSPANVKNQSSTSAPKRILPTSNMAVPTLARAISVASAPLAMPTDSDTEFTPDISDSQNSHTGRLTHSKTRRPFKPLGSVATLTTVPETSQCLDSIPPSWLSSDDCAVCTRSPRSQDIKSPSPAQDTRFVMDSSSDDLSLVDINSNAPSLFALTPPASRGKLLDAKKHHSPLRIKPVPLDFLRSGVKECDVVEDKEVHADTLAGSVATFDQFALHELQNEVMDNAVDLNVSADGGTNEFVSNAECLHQTSFECSPVVDEPVILCEPDQMSGLKSPLAYCEHESSFTSLLQRLSLVSERISSGCAAHRRLEKCWLSIQKDLENITLEVKALKERQSSLARM</sequence>
<evidence type="ECO:0000313" key="2">
    <source>
        <dbReference type="EMBL" id="CAL5135704.1"/>
    </source>
</evidence>
<feature type="compositionally biased region" description="Basic residues" evidence="1">
    <location>
        <begin position="1021"/>
        <end position="1031"/>
    </location>
</feature>
<name>A0AAV2THU5_CALDB</name>
<feature type="compositionally biased region" description="Polar residues" evidence="1">
    <location>
        <begin position="962"/>
        <end position="976"/>
    </location>
</feature>